<dbReference type="Proteomes" id="UP000023152">
    <property type="component" value="Unassembled WGS sequence"/>
</dbReference>
<evidence type="ECO:0000313" key="1">
    <source>
        <dbReference type="EMBL" id="ETO28094.1"/>
    </source>
</evidence>
<sequence length="166" mass="19146">MVKLTKLSVDISLLTLKTNEMLMSQFEKDNNLKILELFGSFLDFKTRVPASVKSLHLHISRGQGNGAIELSGANKNITELHLNDAKSIKLLLSTQYLYSSLRYLAISSGHLSFEYFTTYFNPTHFKELAVVFLGNRQWISKFSKPFQSWNIHLCKTYKEYCRLLTQ</sequence>
<keyword evidence="2" id="KW-1185">Reference proteome</keyword>
<dbReference type="AlphaFoldDB" id="X6NQV4"/>
<gene>
    <name evidence="1" type="ORF">RFI_09036</name>
</gene>
<protein>
    <submittedName>
        <fullName evidence="1">Uncharacterized protein</fullName>
    </submittedName>
</protein>
<name>X6NQV4_RETFI</name>
<organism evidence="1 2">
    <name type="scientific">Reticulomyxa filosa</name>
    <dbReference type="NCBI Taxonomy" id="46433"/>
    <lineage>
        <taxon>Eukaryota</taxon>
        <taxon>Sar</taxon>
        <taxon>Rhizaria</taxon>
        <taxon>Retaria</taxon>
        <taxon>Foraminifera</taxon>
        <taxon>Monothalamids</taxon>
        <taxon>Reticulomyxidae</taxon>
        <taxon>Reticulomyxa</taxon>
    </lineage>
</organism>
<proteinExistence type="predicted"/>
<reference evidence="1 2" key="1">
    <citation type="journal article" date="2013" name="Curr. Biol.">
        <title>The Genome of the Foraminiferan Reticulomyxa filosa.</title>
        <authorList>
            <person name="Glockner G."/>
            <person name="Hulsmann N."/>
            <person name="Schleicher M."/>
            <person name="Noegel A.A."/>
            <person name="Eichinger L."/>
            <person name="Gallinger C."/>
            <person name="Pawlowski J."/>
            <person name="Sierra R."/>
            <person name="Euteneuer U."/>
            <person name="Pillet L."/>
            <person name="Moustafa A."/>
            <person name="Platzer M."/>
            <person name="Groth M."/>
            <person name="Szafranski K."/>
            <person name="Schliwa M."/>
        </authorList>
    </citation>
    <scope>NUCLEOTIDE SEQUENCE [LARGE SCALE GENOMIC DNA]</scope>
</reference>
<evidence type="ECO:0000313" key="2">
    <source>
        <dbReference type="Proteomes" id="UP000023152"/>
    </source>
</evidence>
<comment type="caution">
    <text evidence="1">The sequence shown here is derived from an EMBL/GenBank/DDBJ whole genome shotgun (WGS) entry which is preliminary data.</text>
</comment>
<dbReference type="EMBL" id="ASPP01006868">
    <property type="protein sequence ID" value="ETO28094.1"/>
    <property type="molecule type" value="Genomic_DNA"/>
</dbReference>
<accession>X6NQV4</accession>